<gene>
    <name evidence="1" type="ORF">C8046_04920</name>
</gene>
<comment type="caution">
    <text evidence="1">The sequence shown here is derived from an EMBL/GenBank/DDBJ whole genome shotgun (WGS) entry which is preliminary data.</text>
</comment>
<dbReference type="InterPro" id="IPR027839">
    <property type="entry name" value="DUF4432"/>
</dbReference>
<dbReference type="AlphaFoldDB" id="A0A2U1ZSZ5"/>
<proteinExistence type="predicted"/>
<evidence type="ECO:0000313" key="1">
    <source>
        <dbReference type="EMBL" id="PWD50109.1"/>
    </source>
</evidence>
<dbReference type="GO" id="GO:0030246">
    <property type="term" value="F:carbohydrate binding"/>
    <property type="evidence" value="ECO:0007669"/>
    <property type="project" value="InterPro"/>
</dbReference>
<accession>A0A2U1ZSZ5</accession>
<dbReference type="EMBL" id="PYHR01000002">
    <property type="protein sequence ID" value="PWD50109.1"/>
    <property type="molecule type" value="Genomic_DNA"/>
</dbReference>
<organism evidence="1 2">
    <name type="scientific">Serinibacter arcticus</name>
    <dbReference type="NCBI Taxonomy" id="1655435"/>
    <lineage>
        <taxon>Bacteria</taxon>
        <taxon>Bacillati</taxon>
        <taxon>Actinomycetota</taxon>
        <taxon>Actinomycetes</taxon>
        <taxon>Micrococcales</taxon>
        <taxon>Beutenbergiaceae</taxon>
        <taxon>Serinibacter</taxon>
    </lineage>
</organism>
<dbReference type="InterPro" id="IPR014718">
    <property type="entry name" value="GH-type_carb-bd"/>
</dbReference>
<dbReference type="RefSeq" id="WP_109228493.1">
    <property type="nucleotide sequence ID" value="NZ_PYHR01000002.1"/>
</dbReference>
<dbReference type="OrthoDB" id="9791280at2"/>
<sequence length="343" mass="35840">MTGWAALLADGRAARAELLAEVAEVRDLAGDRELRVRLAGGLAFDLRLDHGLDVGPAWWGSTPLAWRSPNPVDPGPGASWEARFLGGLLATCGPDNIGEPRKGVGQHGSHHHTPAHDVAWRREVVDGEVQVVVTGRVTLSSLGGARVEVARTVTARTGEAALTVSDDVTNVGERAVGVPLLYHVNLGAPLLRPGSRLDVDAVRSTTREPLPFGRLPLLTPDVARAAVPVVAEHRDLATDDAATARATLLPPVGDGDGEGGGARVVVSWSADTLPRLCTWSWPSAGAWVLGVEPANAPLFGRERTLPHAGAPVLEAGATWRTWVRIAVETPAGTGPGTDPGTDV</sequence>
<dbReference type="Pfam" id="PF14486">
    <property type="entry name" value="DUF4432"/>
    <property type="match status" value="1"/>
</dbReference>
<protein>
    <recommendedName>
        <fullName evidence="3">Galactose mutarotase</fullName>
    </recommendedName>
</protein>
<keyword evidence="2" id="KW-1185">Reference proteome</keyword>
<reference evidence="1 2" key="1">
    <citation type="submission" date="2018-03" db="EMBL/GenBank/DDBJ databases">
        <title>Genome assembly of novel Miniimonas species PCH200.</title>
        <authorList>
            <person name="Thakur V."/>
            <person name="Kumar V."/>
            <person name="Singh D."/>
        </authorList>
    </citation>
    <scope>NUCLEOTIDE SEQUENCE [LARGE SCALE GENOMIC DNA]</scope>
    <source>
        <strain evidence="1 2">PCH200</strain>
    </source>
</reference>
<dbReference type="Proteomes" id="UP000245166">
    <property type="component" value="Unassembled WGS sequence"/>
</dbReference>
<evidence type="ECO:0000313" key="2">
    <source>
        <dbReference type="Proteomes" id="UP000245166"/>
    </source>
</evidence>
<evidence type="ECO:0008006" key="3">
    <source>
        <dbReference type="Google" id="ProtNLM"/>
    </source>
</evidence>
<name>A0A2U1ZSZ5_9MICO</name>
<dbReference type="Gene3D" id="2.70.98.10">
    <property type="match status" value="1"/>
</dbReference>